<dbReference type="NCBIfam" id="TIGR00035">
    <property type="entry name" value="asp_race"/>
    <property type="match status" value="1"/>
</dbReference>
<reference evidence="3" key="2">
    <citation type="journal article" date="2021" name="PeerJ">
        <title>Extensive microbial diversity within the chicken gut microbiome revealed by metagenomics and culture.</title>
        <authorList>
            <person name="Gilroy R."/>
            <person name="Ravi A."/>
            <person name="Getino M."/>
            <person name="Pursley I."/>
            <person name="Horton D.L."/>
            <person name="Alikhan N.F."/>
            <person name="Baker D."/>
            <person name="Gharbi K."/>
            <person name="Hall N."/>
            <person name="Watson M."/>
            <person name="Adriaenssens E.M."/>
            <person name="Foster-Nyarko E."/>
            <person name="Jarju S."/>
            <person name="Secka A."/>
            <person name="Antonio M."/>
            <person name="Oren A."/>
            <person name="Chaudhuri R.R."/>
            <person name="La Ragione R."/>
            <person name="Hildebrand F."/>
            <person name="Pallen M.J."/>
        </authorList>
    </citation>
    <scope>NUCLEOTIDE SEQUENCE</scope>
    <source>
        <strain evidence="3">ChiSjej4B22-9803</strain>
    </source>
</reference>
<sequence length="238" mass="26293">MRKTLGIIGGMGPLATQVLYKRIIDRTEASCDQEHLDMIILSHASIPDRTAAIRAGKTEELFAMLLKDAKMLEENGAGVIAVPCNTSHYFWQPLQEQMGVPIIHMVRRTVETIREKKPDIQKIGVLATDGTVFTGIYHQECARLGIECVTPGAREQQLVMDIIYKQVKKGLDGSIEDFSAVDAYLKGQGCQAAVLACTELSCFNETHRLSDFYVDALDVLCDEAITLCGGTLRRAYVL</sequence>
<proteinExistence type="inferred from homology"/>
<dbReference type="InterPro" id="IPR001920">
    <property type="entry name" value="Asp/Glu_race"/>
</dbReference>
<dbReference type="GO" id="GO:0047661">
    <property type="term" value="F:amino-acid racemase activity"/>
    <property type="evidence" value="ECO:0007669"/>
    <property type="project" value="InterPro"/>
</dbReference>
<dbReference type="Proteomes" id="UP000824111">
    <property type="component" value="Unassembled WGS sequence"/>
</dbReference>
<gene>
    <name evidence="3" type="ORF">IAB04_04680</name>
</gene>
<comment type="similarity">
    <text evidence="1">Belongs to the aspartate/glutamate racemases family.</text>
</comment>
<dbReference type="PROSITE" id="PS00923">
    <property type="entry name" value="ASP_GLU_RACEMASE_1"/>
    <property type="match status" value="1"/>
</dbReference>
<dbReference type="InterPro" id="IPR015942">
    <property type="entry name" value="Asp/Glu/hydantoin_racemase"/>
</dbReference>
<accession>A0A9D1S6E8</accession>
<name>A0A9D1S6E8_9FIRM</name>
<comment type="caution">
    <text evidence="3">The sequence shown here is derived from an EMBL/GenBank/DDBJ whole genome shotgun (WGS) entry which is preliminary data.</text>
</comment>
<dbReference type="AlphaFoldDB" id="A0A9D1S6E8"/>
<keyword evidence="2 3" id="KW-0413">Isomerase</keyword>
<dbReference type="Pfam" id="PF01177">
    <property type="entry name" value="Asp_Glu_race"/>
    <property type="match status" value="1"/>
</dbReference>
<dbReference type="Gene3D" id="3.40.50.1860">
    <property type="match status" value="2"/>
</dbReference>
<dbReference type="EC" id="5.1.1.-" evidence="3"/>
<dbReference type="EMBL" id="DVND01000123">
    <property type="protein sequence ID" value="HIU48636.1"/>
    <property type="molecule type" value="Genomic_DNA"/>
</dbReference>
<organism evidence="3 4">
    <name type="scientific">Candidatus Avimonoglobus intestinipullorum</name>
    <dbReference type="NCBI Taxonomy" id="2840699"/>
    <lineage>
        <taxon>Bacteria</taxon>
        <taxon>Bacillati</taxon>
        <taxon>Bacillota</taxon>
        <taxon>Clostridia</taxon>
        <taxon>Eubacteriales</taxon>
        <taxon>Candidatus Avimonoglobus</taxon>
    </lineage>
</organism>
<dbReference type="PANTHER" id="PTHR21198">
    <property type="entry name" value="GLUTAMATE RACEMASE"/>
    <property type="match status" value="1"/>
</dbReference>
<dbReference type="InterPro" id="IPR018187">
    <property type="entry name" value="Asp/Glu_racemase_AS_1"/>
</dbReference>
<reference evidence="3" key="1">
    <citation type="submission" date="2020-10" db="EMBL/GenBank/DDBJ databases">
        <authorList>
            <person name="Gilroy R."/>
        </authorList>
    </citation>
    <scope>NUCLEOTIDE SEQUENCE</scope>
    <source>
        <strain evidence="3">ChiSjej4B22-9803</strain>
    </source>
</reference>
<evidence type="ECO:0000256" key="1">
    <source>
        <dbReference type="ARBA" id="ARBA00007847"/>
    </source>
</evidence>
<evidence type="ECO:0000313" key="4">
    <source>
        <dbReference type="Proteomes" id="UP000824111"/>
    </source>
</evidence>
<dbReference type="InterPro" id="IPR004380">
    <property type="entry name" value="Asp_race"/>
</dbReference>
<dbReference type="SUPFAM" id="SSF53681">
    <property type="entry name" value="Aspartate/glutamate racemase"/>
    <property type="match status" value="2"/>
</dbReference>
<evidence type="ECO:0000256" key="2">
    <source>
        <dbReference type="ARBA" id="ARBA00023235"/>
    </source>
</evidence>
<protein>
    <submittedName>
        <fullName evidence="3">Amino acid racemase</fullName>
        <ecNumber evidence="3">5.1.1.-</ecNumber>
    </submittedName>
</protein>
<evidence type="ECO:0000313" key="3">
    <source>
        <dbReference type="EMBL" id="HIU48636.1"/>
    </source>
</evidence>
<dbReference type="PANTHER" id="PTHR21198:SF7">
    <property type="entry name" value="ASPARTATE-GLUTAMATE RACEMASE FAMILY"/>
    <property type="match status" value="1"/>
</dbReference>